<evidence type="ECO:0000256" key="1">
    <source>
        <dbReference type="ARBA" id="ARBA00005015"/>
    </source>
</evidence>
<comment type="catalytic activity">
    <reaction evidence="11 12">
        <text>L-homoserine + ATP = O-phospho-L-homoserine + ADP + H(+)</text>
        <dbReference type="Rhea" id="RHEA:13985"/>
        <dbReference type="ChEBI" id="CHEBI:15378"/>
        <dbReference type="ChEBI" id="CHEBI:30616"/>
        <dbReference type="ChEBI" id="CHEBI:57476"/>
        <dbReference type="ChEBI" id="CHEBI:57590"/>
        <dbReference type="ChEBI" id="CHEBI:456216"/>
        <dbReference type="EC" id="2.7.1.39"/>
    </reaction>
</comment>
<dbReference type="PROSITE" id="PS00627">
    <property type="entry name" value="GHMP_KINASES_ATP"/>
    <property type="match status" value="1"/>
</dbReference>
<dbReference type="EC" id="2.7.1.39" evidence="3 12"/>
<feature type="domain" description="GHMP kinase N-terminal" evidence="13">
    <location>
        <begin position="65"/>
        <end position="156"/>
    </location>
</feature>
<name>A0A5R9IT81_9GAMM</name>
<dbReference type="Proteomes" id="UP000307790">
    <property type="component" value="Unassembled WGS sequence"/>
</dbReference>
<dbReference type="PRINTS" id="PR00958">
    <property type="entry name" value="HOMSERKINASE"/>
</dbReference>
<evidence type="ECO:0000256" key="7">
    <source>
        <dbReference type="ARBA" id="ARBA00022697"/>
    </source>
</evidence>
<dbReference type="InterPro" id="IPR013750">
    <property type="entry name" value="GHMP_kinase_C_dom"/>
</dbReference>
<dbReference type="PANTHER" id="PTHR20861:SF1">
    <property type="entry name" value="HOMOSERINE KINASE"/>
    <property type="match status" value="1"/>
</dbReference>
<evidence type="ECO:0000256" key="9">
    <source>
        <dbReference type="ARBA" id="ARBA00022777"/>
    </source>
</evidence>
<gene>
    <name evidence="12 15" type="primary">thrB</name>
    <name evidence="15" type="ORF">FE810_03165</name>
</gene>
<evidence type="ECO:0000256" key="4">
    <source>
        <dbReference type="ARBA" id="ARBA00017858"/>
    </source>
</evidence>
<dbReference type="NCBIfam" id="NF002288">
    <property type="entry name" value="PRK01212.1-4"/>
    <property type="match status" value="1"/>
</dbReference>
<feature type="binding site" evidence="12">
    <location>
        <begin position="97"/>
        <end position="107"/>
    </location>
    <ligand>
        <name>ATP</name>
        <dbReference type="ChEBI" id="CHEBI:30616"/>
    </ligand>
</feature>
<dbReference type="Pfam" id="PF00288">
    <property type="entry name" value="GHMP_kinases_N"/>
    <property type="match status" value="1"/>
</dbReference>
<keyword evidence="8 12" id="KW-0547">Nucleotide-binding</keyword>
<protein>
    <recommendedName>
        <fullName evidence="4 12">Homoserine kinase</fullName>
        <shortName evidence="12">HK</shortName>
        <shortName evidence="12">HSK</shortName>
        <ecNumber evidence="3 12">2.7.1.39</ecNumber>
    </recommendedName>
</protein>
<dbReference type="PIRSF" id="PIRSF000676">
    <property type="entry name" value="Homoser_kin"/>
    <property type="match status" value="1"/>
</dbReference>
<dbReference type="HAMAP" id="MF_00384">
    <property type="entry name" value="Homoser_kinase"/>
    <property type="match status" value="1"/>
</dbReference>
<comment type="subcellular location">
    <subcellularLocation>
        <location evidence="12">Cytoplasm</location>
    </subcellularLocation>
</comment>
<evidence type="ECO:0000259" key="13">
    <source>
        <dbReference type="Pfam" id="PF00288"/>
    </source>
</evidence>
<dbReference type="GO" id="GO:0005737">
    <property type="term" value="C:cytoplasm"/>
    <property type="evidence" value="ECO:0007669"/>
    <property type="project" value="UniProtKB-SubCell"/>
</dbReference>
<reference evidence="15 16" key="1">
    <citation type="submission" date="2019-05" db="EMBL/GenBank/DDBJ databases">
        <title>Genome sequences of Thalassotalea litorea 1K03283.</title>
        <authorList>
            <person name="Zhang D."/>
        </authorList>
    </citation>
    <scope>NUCLEOTIDE SEQUENCE [LARGE SCALE GENOMIC DNA]</scope>
    <source>
        <strain evidence="15 16">MCCC 1K03283</strain>
    </source>
</reference>
<comment type="function">
    <text evidence="12">Catalyzes the ATP-dependent phosphorylation of L-homoserine to L-homoserine phosphate.</text>
</comment>
<evidence type="ECO:0000256" key="10">
    <source>
        <dbReference type="ARBA" id="ARBA00022840"/>
    </source>
</evidence>
<evidence type="ECO:0000313" key="15">
    <source>
        <dbReference type="EMBL" id="TLU67297.1"/>
    </source>
</evidence>
<comment type="caution">
    <text evidence="15">The sequence shown here is derived from an EMBL/GenBank/DDBJ whole genome shotgun (WGS) entry which is preliminary data.</text>
</comment>
<evidence type="ECO:0000256" key="5">
    <source>
        <dbReference type="ARBA" id="ARBA00022605"/>
    </source>
</evidence>
<evidence type="ECO:0000313" key="16">
    <source>
        <dbReference type="Proteomes" id="UP000307790"/>
    </source>
</evidence>
<dbReference type="Gene3D" id="3.30.230.10">
    <property type="match status" value="1"/>
</dbReference>
<dbReference type="RefSeq" id="WP_138318579.1">
    <property type="nucleotide sequence ID" value="NZ_VCBC01000003.1"/>
</dbReference>
<dbReference type="InterPro" id="IPR006204">
    <property type="entry name" value="GHMP_kinase_N_dom"/>
</dbReference>
<keyword evidence="7 12" id="KW-0791">Threonine biosynthesis</keyword>
<evidence type="ECO:0000256" key="2">
    <source>
        <dbReference type="ARBA" id="ARBA00007370"/>
    </source>
</evidence>
<keyword evidence="10 12" id="KW-0067">ATP-binding</keyword>
<dbReference type="EMBL" id="VCBC01000003">
    <property type="protein sequence ID" value="TLU67297.1"/>
    <property type="molecule type" value="Genomic_DNA"/>
</dbReference>
<dbReference type="GO" id="GO:0004413">
    <property type="term" value="F:homoserine kinase activity"/>
    <property type="evidence" value="ECO:0007669"/>
    <property type="project" value="UniProtKB-UniRule"/>
</dbReference>
<sequence length="315" mass="34025">MTIKVFAPASIGNVSVGFDLLGMAVQPVNGELLGDVVAIEGCDGSNQLAMEGPFVDKLPNDPKDNIVFTCIEIFQQALSEKGQEFDWVKLTLEKRMPVGSGLGSSACSIVAALVALNQYYQKPFSEAQLLAMMGQMEAQISGSLHYDNVAPCFLGGLQLMVNDKQIISREIPSFSQCYFVMAYSGINVSTKAAREVLPEQYDKATAIAFGQNLATFIDACYRQDLPQAMSHLKDVLAEPYRSGLLPGFDVCRQGVAELGALASGISGSGPTMFVVTDDKENAEQIQTFLQENYLQSPAGFVYICQTDVHGARLVC</sequence>
<evidence type="ECO:0000256" key="11">
    <source>
        <dbReference type="ARBA" id="ARBA00049375"/>
    </source>
</evidence>
<evidence type="ECO:0000256" key="3">
    <source>
        <dbReference type="ARBA" id="ARBA00012078"/>
    </source>
</evidence>
<dbReference type="Pfam" id="PF08544">
    <property type="entry name" value="GHMP_kinases_C"/>
    <property type="match status" value="1"/>
</dbReference>
<dbReference type="GO" id="GO:0005524">
    <property type="term" value="F:ATP binding"/>
    <property type="evidence" value="ECO:0007669"/>
    <property type="project" value="UniProtKB-UniRule"/>
</dbReference>
<evidence type="ECO:0000256" key="6">
    <source>
        <dbReference type="ARBA" id="ARBA00022679"/>
    </source>
</evidence>
<dbReference type="SUPFAM" id="SSF55060">
    <property type="entry name" value="GHMP Kinase, C-terminal domain"/>
    <property type="match status" value="1"/>
</dbReference>
<evidence type="ECO:0000256" key="12">
    <source>
        <dbReference type="HAMAP-Rule" id="MF_00384"/>
    </source>
</evidence>
<keyword evidence="16" id="KW-1185">Reference proteome</keyword>
<proteinExistence type="inferred from homology"/>
<dbReference type="InterPro" id="IPR014721">
    <property type="entry name" value="Ribsml_uS5_D2-typ_fold_subgr"/>
</dbReference>
<keyword evidence="6 12" id="KW-0808">Transferase</keyword>
<accession>A0A5R9IT81</accession>
<organism evidence="15 16">
    <name type="scientific">Thalassotalea litorea</name>
    <dbReference type="NCBI Taxonomy" id="2020715"/>
    <lineage>
        <taxon>Bacteria</taxon>
        <taxon>Pseudomonadati</taxon>
        <taxon>Pseudomonadota</taxon>
        <taxon>Gammaproteobacteria</taxon>
        <taxon>Alteromonadales</taxon>
        <taxon>Colwelliaceae</taxon>
        <taxon>Thalassotalea</taxon>
    </lineage>
</organism>
<dbReference type="SUPFAM" id="SSF54211">
    <property type="entry name" value="Ribosomal protein S5 domain 2-like"/>
    <property type="match status" value="1"/>
</dbReference>
<dbReference type="AlphaFoldDB" id="A0A5R9IT81"/>
<dbReference type="GO" id="GO:0009088">
    <property type="term" value="P:threonine biosynthetic process"/>
    <property type="evidence" value="ECO:0007669"/>
    <property type="project" value="UniProtKB-UniRule"/>
</dbReference>
<dbReference type="InterPro" id="IPR036554">
    <property type="entry name" value="GHMP_kinase_C_sf"/>
</dbReference>
<comment type="similarity">
    <text evidence="2 12">Belongs to the GHMP kinase family. Homoserine kinase subfamily.</text>
</comment>
<dbReference type="OrthoDB" id="9769912at2"/>
<dbReference type="InterPro" id="IPR006203">
    <property type="entry name" value="GHMP_knse_ATP-bd_CS"/>
</dbReference>
<dbReference type="Gene3D" id="3.30.70.890">
    <property type="entry name" value="GHMP kinase, C-terminal domain"/>
    <property type="match status" value="1"/>
</dbReference>
<comment type="pathway">
    <text evidence="1 12">Amino-acid biosynthesis; L-threonine biosynthesis; L-threonine from L-aspartate: step 4/5.</text>
</comment>
<dbReference type="InterPro" id="IPR020568">
    <property type="entry name" value="Ribosomal_Su5_D2-typ_SF"/>
</dbReference>
<keyword evidence="5 12" id="KW-0028">Amino-acid biosynthesis</keyword>
<dbReference type="InterPro" id="IPR000870">
    <property type="entry name" value="Homoserine_kinase"/>
</dbReference>
<keyword evidence="9 12" id="KW-0418">Kinase</keyword>
<evidence type="ECO:0000259" key="14">
    <source>
        <dbReference type="Pfam" id="PF08544"/>
    </source>
</evidence>
<evidence type="ECO:0000256" key="8">
    <source>
        <dbReference type="ARBA" id="ARBA00022741"/>
    </source>
</evidence>
<keyword evidence="12" id="KW-0963">Cytoplasm</keyword>
<dbReference type="PANTHER" id="PTHR20861">
    <property type="entry name" value="HOMOSERINE/4-DIPHOSPHOCYTIDYL-2-C-METHYL-D-ERYTHRITOL KINASE"/>
    <property type="match status" value="1"/>
</dbReference>
<feature type="domain" description="GHMP kinase C-terminal" evidence="14">
    <location>
        <begin position="218"/>
        <end position="293"/>
    </location>
</feature>
<dbReference type="UniPathway" id="UPA00050">
    <property type="reaction ID" value="UER00064"/>
</dbReference>
<dbReference type="NCBIfam" id="TIGR00191">
    <property type="entry name" value="thrB"/>
    <property type="match status" value="1"/>
</dbReference>